<feature type="domain" description="GCVT N-terminal" evidence="9">
    <location>
        <begin position="16"/>
        <end position="273"/>
    </location>
</feature>
<dbReference type="InterPro" id="IPR006222">
    <property type="entry name" value="GCVT_N"/>
</dbReference>
<dbReference type="Gene3D" id="3.30.1360.120">
    <property type="entry name" value="Probable tRNA modification gtpase trme, domain 1"/>
    <property type="match status" value="1"/>
</dbReference>
<evidence type="ECO:0000259" key="9">
    <source>
        <dbReference type="Pfam" id="PF01571"/>
    </source>
</evidence>
<evidence type="ECO:0000256" key="4">
    <source>
        <dbReference type="ARBA" id="ARBA00022679"/>
    </source>
</evidence>
<dbReference type="Pfam" id="PF01571">
    <property type="entry name" value="GCV_T"/>
    <property type="match status" value="1"/>
</dbReference>
<dbReference type="KEGG" id="cyn:Cyan7425_2037"/>
<dbReference type="SUPFAM" id="SSF103025">
    <property type="entry name" value="Folate-binding domain"/>
    <property type="match status" value="1"/>
</dbReference>
<evidence type="ECO:0000256" key="1">
    <source>
        <dbReference type="ARBA" id="ARBA00008609"/>
    </source>
</evidence>
<dbReference type="HAMAP" id="MF_00259">
    <property type="entry name" value="GcvT"/>
    <property type="match status" value="1"/>
</dbReference>
<gene>
    <name evidence="7" type="primary">gcvT</name>
    <name evidence="11" type="ordered locus">Cyan7425_2037</name>
</gene>
<dbReference type="FunFam" id="4.10.1250.10:FF:000001">
    <property type="entry name" value="Aminomethyltransferase"/>
    <property type="match status" value="1"/>
</dbReference>
<dbReference type="InterPro" id="IPR006223">
    <property type="entry name" value="GcvT"/>
</dbReference>
<dbReference type="InterPro" id="IPR028896">
    <property type="entry name" value="GcvT/YgfZ/DmdA"/>
</dbReference>
<dbReference type="FunFam" id="2.40.30.110:FF:000003">
    <property type="entry name" value="Aminomethyltransferase"/>
    <property type="match status" value="1"/>
</dbReference>
<keyword evidence="3 7" id="KW-0032">Aminotransferase</keyword>
<dbReference type="GO" id="GO:0019464">
    <property type="term" value="P:glycine decarboxylation via glycine cleavage system"/>
    <property type="evidence" value="ECO:0007669"/>
    <property type="project" value="UniProtKB-UniRule"/>
</dbReference>
<evidence type="ECO:0000256" key="2">
    <source>
        <dbReference type="ARBA" id="ARBA00012616"/>
    </source>
</evidence>
<evidence type="ECO:0000313" key="11">
    <source>
        <dbReference type="EMBL" id="ACL44400.1"/>
    </source>
</evidence>
<accession>B8HU55</accession>
<feature type="binding site" evidence="8">
    <location>
        <position position="210"/>
    </location>
    <ligand>
        <name>substrate</name>
    </ligand>
</feature>
<reference evidence="11" key="1">
    <citation type="submission" date="2009-01" db="EMBL/GenBank/DDBJ databases">
        <title>Complete sequence of chromosome Cyanothece sp. PCC 7425.</title>
        <authorList>
            <consortium name="US DOE Joint Genome Institute"/>
            <person name="Lucas S."/>
            <person name="Copeland A."/>
            <person name="Lapidus A."/>
            <person name="Glavina del Rio T."/>
            <person name="Dalin E."/>
            <person name="Tice H."/>
            <person name="Bruce D."/>
            <person name="Goodwin L."/>
            <person name="Pitluck S."/>
            <person name="Sims D."/>
            <person name="Meineke L."/>
            <person name="Brettin T."/>
            <person name="Detter J.C."/>
            <person name="Han C."/>
            <person name="Larimer F."/>
            <person name="Land M."/>
            <person name="Hauser L."/>
            <person name="Kyrpides N."/>
            <person name="Ovchinnikova G."/>
            <person name="Liberton M."/>
            <person name="Stoeckel J."/>
            <person name="Banerjee A."/>
            <person name="Singh A."/>
            <person name="Page L."/>
            <person name="Sato H."/>
            <person name="Zhao L."/>
            <person name="Sherman L."/>
            <person name="Pakrasi H."/>
            <person name="Richardson P."/>
        </authorList>
    </citation>
    <scope>NUCLEOTIDE SEQUENCE</scope>
    <source>
        <strain evidence="11">PCC 7425</strain>
    </source>
</reference>
<dbReference type="HOGENOM" id="CLU_007884_10_2_3"/>
<dbReference type="EMBL" id="CP001344">
    <property type="protein sequence ID" value="ACL44400.1"/>
    <property type="molecule type" value="Genomic_DNA"/>
</dbReference>
<dbReference type="SUPFAM" id="SSF101790">
    <property type="entry name" value="Aminomethyltransferase beta-barrel domain"/>
    <property type="match status" value="1"/>
</dbReference>
<dbReference type="eggNOG" id="COG0404">
    <property type="taxonomic scope" value="Bacteria"/>
</dbReference>
<organism evidence="11">
    <name type="scientific">Cyanothece sp. (strain PCC 7425 / ATCC 29141)</name>
    <dbReference type="NCBI Taxonomy" id="395961"/>
    <lineage>
        <taxon>Bacteria</taxon>
        <taxon>Bacillati</taxon>
        <taxon>Cyanobacteriota</taxon>
        <taxon>Cyanophyceae</taxon>
        <taxon>Gomontiellales</taxon>
        <taxon>Cyanothecaceae</taxon>
        <taxon>Cyanothece</taxon>
    </lineage>
</organism>
<proteinExistence type="inferred from homology"/>
<dbReference type="PIRSF" id="PIRSF006487">
    <property type="entry name" value="GcvT"/>
    <property type="match status" value="1"/>
</dbReference>
<dbReference type="AlphaFoldDB" id="B8HU55"/>
<dbReference type="GO" id="GO:0004047">
    <property type="term" value="F:aminomethyltransferase activity"/>
    <property type="evidence" value="ECO:0007669"/>
    <property type="project" value="UniProtKB-UniRule"/>
</dbReference>
<dbReference type="STRING" id="395961.Cyan7425_2037"/>
<dbReference type="GO" id="GO:0005829">
    <property type="term" value="C:cytosol"/>
    <property type="evidence" value="ECO:0007669"/>
    <property type="project" value="TreeGrafter"/>
</dbReference>
<dbReference type="EC" id="2.1.2.10" evidence="2 7"/>
<dbReference type="OrthoDB" id="9774591at2"/>
<dbReference type="InterPro" id="IPR022903">
    <property type="entry name" value="GcvT_bac"/>
</dbReference>
<comment type="similarity">
    <text evidence="1 7">Belongs to the GcvT family.</text>
</comment>
<dbReference type="NCBIfam" id="TIGR00528">
    <property type="entry name" value="gcvT"/>
    <property type="match status" value="1"/>
</dbReference>
<dbReference type="Pfam" id="PF08669">
    <property type="entry name" value="GCV_T_C"/>
    <property type="match status" value="1"/>
</dbReference>
<name>B8HU55_CYAP4</name>
<dbReference type="NCBIfam" id="NF001567">
    <property type="entry name" value="PRK00389.1"/>
    <property type="match status" value="1"/>
</dbReference>
<comment type="catalytic activity">
    <reaction evidence="6 7">
        <text>N(6)-[(R)-S(8)-aminomethyldihydrolipoyl]-L-lysyl-[protein] + (6S)-5,6,7,8-tetrahydrofolate = N(6)-[(R)-dihydrolipoyl]-L-lysyl-[protein] + (6R)-5,10-methylene-5,6,7,8-tetrahydrofolate + NH4(+)</text>
        <dbReference type="Rhea" id="RHEA:16945"/>
        <dbReference type="Rhea" id="RHEA-COMP:10475"/>
        <dbReference type="Rhea" id="RHEA-COMP:10492"/>
        <dbReference type="ChEBI" id="CHEBI:15636"/>
        <dbReference type="ChEBI" id="CHEBI:28938"/>
        <dbReference type="ChEBI" id="CHEBI:57453"/>
        <dbReference type="ChEBI" id="CHEBI:83100"/>
        <dbReference type="ChEBI" id="CHEBI:83143"/>
        <dbReference type="EC" id="2.1.2.10"/>
    </reaction>
</comment>
<sequence>MAADTSSPEALQRTHLYHLHKERDARMTGFGGWEMPVQYLGISTEHVAVRQSVGMFDISHMGKFRLSGKDLRTHLQPLVPSDLSGLQPGVAKYSVFLNARGGVLDDLIFYVLEADQTGIEQGLLIVNAATTAKDKAWLLHHLETEAVELEDISASNVLIALQGPDAANTLQPLVDVDLSLLKNYTHCSVRLLDTTAWLARTGYTGEDGFEIMVEAATGEALWRSLLDLGVMPCGLGARDTLRLEAAMPLYGQDIDDSTTPLEAGLGWVVSWDKEDFIGKASLIQQKQAGVPRRLVGLQMQGRHIARPGYAVLFADQPVGTVTSGSFTPTLAQPIALAYVPPELAAVGQELAVEIRGKACPATVVSRPFYRRRKSG</sequence>
<dbReference type="InterPro" id="IPR027266">
    <property type="entry name" value="TrmE/GcvT-like"/>
</dbReference>
<dbReference type="PANTHER" id="PTHR43757:SF2">
    <property type="entry name" value="AMINOMETHYLTRANSFERASE, MITOCHONDRIAL"/>
    <property type="match status" value="1"/>
</dbReference>
<dbReference type="InterPro" id="IPR013977">
    <property type="entry name" value="GcvT_C"/>
</dbReference>
<dbReference type="Gene3D" id="3.30.70.1400">
    <property type="entry name" value="Aminomethyltransferase beta-barrel domains"/>
    <property type="match status" value="1"/>
</dbReference>
<evidence type="ECO:0000256" key="5">
    <source>
        <dbReference type="ARBA" id="ARBA00031395"/>
    </source>
</evidence>
<feature type="domain" description="Aminomethyltransferase C-terminal" evidence="10">
    <location>
        <begin position="292"/>
        <end position="369"/>
    </location>
</feature>
<evidence type="ECO:0000259" key="10">
    <source>
        <dbReference type="Pfam" id="PF08669"/>
    </source>
</evidence>
<evidence type="ECO:0000256" key="7">
    <source>
        <dbReference type="HAMAP-Rule" id="MF_00259"/>
    </source>
</evidence>
<evidence type="ECO:0000256" key="3">
    <source>
        <dbReference type="ARBA" id="ARBA00022576"/>
    </source>
</evidence>
<dbReference type="PANTHER" id="PTHR43757">
    <property type="entry name" value="AMINOMETHYLTRANSFERASE"/>
    <property type="match status" value="1"/>
</dbReference>
<dbReference type="InterPro" id="IPR029043">
    <property type="entry name" value="GcvT/YgfZ_C"/>
</dbReference>
<evidence type="ECO:0000256" key="6">
    <source>
        <dbReference type="ARBA" id="ARBA00047665"/>
    </source>
</evidence>
<evidence type="ECO:0000256" key="8">
    <source>
        <dbReference type="PIRSR" id="PIRSR006487-1"/>
    </source>
</evidence>
<protein>
    <recommendedName>
        <fullName evidence="2 7">Aminomethyltransferase</fullName>
        <ecNumber evidence="2 7">2.1.2.10</ecNumber>
    </recommendedName>
    <alternativeName>
        <fullName evidence="5 7">Glycine cleavage system T protein</fullName>
    </alternativeName>
</protein>
<dbReference type="GO" id="GO:0005960">
    <property type="term" value="C:glycine cleavage complex"/>
    <property type="evidence" value="ECO:0007669"/>
    <property type="project" value="InterPro"/>
</dbReference>
<dbReference type="Gene3D" id="2.40.30.110">
    <property type="entry name" value="Aminomethyltransferase beta-barrel domains"/>
    <property type="match status" value="1"/>
</dbReference>
<dbReference type="GO" id="GO:0008483">
    <property type="term" value="F:transaminase activity"/>
    <property type="evidence" value="ECO:0007669"/>
    <property type="project" value="UniProtKB-KW"/>
</dbReference>
<comment type="subunit">
    <text evidence="7">The glycine cleavage system is composed of four proteins: P, T, L and H.</text>
</comment>
<keyword evidence="4 7" id="KW-0808">Transferase</keyword>
<comment type="function">
    <text evidence="7">The glycine cleavage system catalyzes the degradation of glycine.</text>
</comment>
<dbReference type="Gene3D" id="4.10.1250.10">
    <property type="entry name" value="Aminomethyltransferase fragment"/>
    <property type="match status" value="1"/>
</dbReference>